<keyword evidence="1" id="KW-0479">Metal-binding</keyword>
<dbReference type="EMBL" id="KZ819293">
    <property type="protein sequence ID" value="PWN97916.1"/>
    <property type="molecule type" value="Genomic_DNA"/>
</dbReference>
<dbReference type="Proteomes" id="UP000245946">
    <property type="component" value="Unassembled WGS sequence"/>
</dbReference>
<evidence type="ECO:0000256" key="1">
    <source>
        <dbReference type="PROSITE-ProRule" id="PRU00325"/>
    </source>
</evidence>
<sequence length="352" mass="37420">MQQRIRTGARTSEARERAPRQRSCSRRVAVAAAAQRSARSRRRRAARQASAQNSGARGAEQARASAALQQHAARRHPALSARSPEPRAVMTQQRRPSASRPCSCISASPLRSGAACSHALQTRENAERGTLGEALRPSHSSAAALCRPRRTQRSCERSISMPPVYRILASLDWACAGAGAVHVRDAVELNTMRSIICAAVTPAKLRGWRGVPDRPARSAMCMADVQRVCRDGGGAATRAARVLSCISAAGILRRGRKSGACAASAFSSVPQQHPRGSARAPGSPAISFGNVALVSPRQWASGLSGARLRRECTGAVQHGVMHARASSCCSCRILPQMDGDARCNSYSPPRVL</sequence>
<keyword evidence="1" id="KW-0863">Zinc-finger</keyword>
<feature type="region of interest" description="Disordered" evidence="2">
    <location>
        <begin position="1"/>
        <end position="103"/>
    </location>
</feature>
<keyword evidence="5" id="KW-1185">Reference proteome</keyword>
<evidence type="ECO:0000313" key="4">
    <source>
        <dbReference type="EMBL" id="PWN97916.1"/>
    </source>
</evidence>
<dbReference type="PROSITE" id="PS50966">
    <property type="entry name" value="ZF_SWIM"/>
    <property type="match status" value="1"/>
</dbReference>
<organism evidence="4 5">
    <name type="scientific">Tilletiopsis washingtonensis</name>
    <dbReference type="NCBI Taxonomy" id="58919"/>
    <lineage>
        <taxon>Eukaryota</taxon>
        <taxon>Fungi</taxon>
        <taxon>Dikarya</taxon>
        <taxon>Basidiomycota</taxon>
        <taxon>Ustilaginomycotina</taxon>
        <taxon>Exobasidiomycetes</taxon>
        <taxon>Entylomatales</taxon>
        <taxon>Entylomatales incertae sedis</taxon>
        <taxon>Tilletiopsis</taxon>
    </lineage>
</organism>
<gene>
    <name evidence="4" type="ORF">FA09DRAFT_32542</name>
</gene>
<accession>A0A316Z9F5</accession>
<evidence type="ECO:0000256" key="2">
    <source>
        <dbReference type="SAM" id="MobiDB-lite"/>
    </source>
</evidence>
<keyword evidence="1" id="KW-0862">Zinc</keyword>
<protein>
    <recommendedName>
        <fullName evidence="3">SWIM-type domain-containing protein</fullName>
    </recommendedName>
</protein>
<evidence type="ECO:0000259" key="3">
    <source>
        <dbReference type="PROSITE" id="PS50966"/>
    </source>
</evidence>
<dbReference type="GO" id="GO:0008270">
    <property type="term" value="F:zinc ion binding"/>
    <property type="evidence" value="ECO:0007669"/>
    <property type="project" value="UniProtKB-KW"/>
</dbReference>
<dbReference type="RefSeq" id="XP_025598195.1">
    <property type="nucleotide sequence ID" value="XM_025741167.1"/>
</dbReference>
<proteinExistence type="predicted"/>
<dbReference type="AlphaFoldDB" id="A0A316Z9F5"/>
<name>A0A316Z9F5_9BASI</name>
<dbReference type="GeneID" id="37268711"/>
<evidence type="ECO:0000313" key="5">
    <source>
        <dbReference type="Proteomes" id="UP000245946"/>
    </source>
</evidence>
<feature type="compositionally biased region" description="Low complexity" evidence="2">
    <location>
        <begin position="47"/>
        <end position="71"/>
    </location>
</feature>
<feature type="compositionally biased region" description="Low complexity" evidence="2">
    <location>
        <begin position="26"/>
        <end position="37"/>
    </location>
</feature>
<feature type="domain" description="SWIM-type" evidence="3">
    <location>
        <begin position="87"/>
        <end position="127"/>
    </location>
</feature>
<dbReference type="InterPro" id="IPR007527">
    <property type="entry name" value="Znf_SWIM"/>
</dbReference>
<reference evidence="4 5" key="1">
    <citation type="journal article" date="2018" name="Mol. Biol. Evol.">
        <title>Broad Genomic Sampling Reveals a Smut Pathogenic Ancestry of the Fungal Clade Ustilaginomycotina.</title>
        <authorList>
            <person name="Kijpornyongpan T."/>
            <person name="Mondo S.J."/>
            <person name="Barry K."/>
            <person name="Sandor L."/>
            <person name="Lee J."/>
            <person name="Lipzen A."/>
            <person name="Pangilinan J."/>
            <person name="LaButti K."/>
            <person name="Hainaut M."/>
            <person name="Henrissat B."/>
            <person name="Grigoriev I.V."/>
            <person name="Spatafora J.W."/>
            <person name="Aime M.C."/>
        </authorList>
    </citation>
    <scope>NUCLEOTIDE SEQUENCE [LARGE SCALE GENOMIC DNA]</scope>
    <source>
        <strain evidence="4 5">MCA 4186</strain>
    </source>
</reference>